<feature type="region of interest" description="Disordered" evidence="1">
    <location>
        <begin position="51"/>
        <end position="281"/>
    </location>
</feature>
<reference evidence="4" key="3">
    <citation type="submission" date="2015-06" db="UniProtKB">
        <authorList>
            <consortium name="EnsemblProtists"/>
        </authorList>
    </citation>
    <scope>IDENTIFICATION</scope>
</reference>
<evidence type="ECO:0000313" key="3">
    <source>
        <dbReference type="EMBL" id="EKX52974.1"/>
    </source>
</evidence>
<organism evidence="3">
    <name type="scientific">Guillardia theta (strain CCMP2712)</name>
    <name type="common">Cryptophyte</name>
    <dbReference type="NCBI Taxonomy" id="905079"/>
    <lineage>
        <taxon>Eukaryota</taxon>
        <taxon>Cryptophyceae</taxon>
        <taxon>Pyrenomonadales</taxon>
        <taxon>Geminigeraceae</taxon>
        <taxon>Guillardia</taxon>
    </lineage>
</organism>
<feature type="chain" id="PRO_5008771861" evidence="2">
    <location>
        <begin position="24"/>
        <end position="281"/>
    </location>
</feature>
<feature type="compositionally biased region" description="Acidic residues" evidence="1">
    <location>
        <begin position="222"/>
        <end position="233"/>
    </location>
</feature>
<reference evidence="5" key="2">
    <citation type="submission" date="2012-11" db="EMBL/GenBank/DDBJ databases">
        <authorList>
            <person name="Kuo A."/>
            <person name="Curtis B.A."/>
            <person name="Tanifuji G."/>
            <person name="Burki F."/>
            <person name="Gruber A."/>
            <person name="Irimia M."/>
            <person name="Maruyama S."/>
            <person name="Arias M.C."/>
            <person name="Ball S.G."/>
            <person name="Gile G.H."/>
            <person name="Hirakawa Y."/>
            <person name="Hopkins J.F."/>
            <person name="Rensing S.A."/>
            <person name="Schmutz J."/>
            <person name="Symeonidi A."/>
            <person name="Elias M."/>
            <person name="Eveleigh R.J."/>
            <person name="Herman E.K."/>
            <person name="Klute M.J."/>
            <person name="Nakayama T."/>
            <person name="Obornik M."/>
            <person name="Reyes-Prieto A."/>
            <person name="Armbrust E.V."/>
            <person name="Aves S.J."/>
            <person name="Beiko R.G."/>
            <person name="Coutinho P."/>
            <person name="Dacks J.B."/>
            <person name="Durnford D.G."/>
            <person name="Fast N.M."/>
            <person name="Green B.R."/>
            <person name="Grisdale C."/>
            <person name="Hempe F."/>
            <person name="Henrissat B."/>
            <person name="Hoppner M.P."/>
            <person name="Ishida K.-I."/>
            <person name="Kim E."/>
            <person name="Koreny L."/>
            <person name="Kroth P.G."/>
            <person name="Liu Y."/>
            <person name="Malik S.-B."/>
            <person name="Maier U.G."/>
            <person name="McRose D."/>
            <person name="Mock T."/>
            <person name="Neilson J.A."/>
            <person name="Onodera N.T."/>
            <person name="Poole A.M."/>
            <person name="Pritham E.J."/>
            <person name="Richards T.A."/>
            <person name="Rocap G."/>
            <person name="Roy S.W."/>
            <person name="Sarai C."/>
            <person name="Schaack S."/>
            <person name="Shirato S."/>
            <person name="Slamovits C.H."/>
            <person name="Spencer D.F."/>
            <person name="Suzuki S."/>
            <person name="Worden A.Z."/>
            <person name="Zauner S."/>
            <person name="Barry K."/>
            <person name="Bell C."/>
            <person name="Bharti A.K."/>
            <person name="Crow J.A."/>
            <person name="Grimwood J."/>
            <person name="Kramer R."/>
            <person name="Lindquist E."/>
            <person name="Lucas S."/>
            <person name="Salamov A."/>
            <person name="McFadden G.I."/>
            <person name="Lane C.E."/>
            <person name="Keeling P.J."/>
            <person name="Gray M.W."/>
            <person name="Grigoriev I.V."/>
            <person name="Archibald J.M."/>
        </authorList>
    </citation>
    <scope>NUCLEOTIDE SEQUENCE</scope>
    <source>
        <strain evidence="5">CCMP2712</strain>
    </source>
</reference>
<sequence>MRSQLMPPLVPTLLSFLFILAAGIQGTAPLPALARGALSSAQYQIFVPSPLRLQGGRRSESRKRRPDGERSESESRRSVSPSSKEGEPTRSPKRSKGDPKDGRKIKKHIPSSAKKIHNSPLPLAEESTEEESSQEQRSESPTMSQRTVEDQQSLQRKKKKGNSSEVSSYKTPSTKRKKAFHKTPDSGRSVRFSESLTSVHEYPSKKQKFCTQEEIERAFQESIEEEMLSELEEEQKPKGKGRAAPMWEESSSETRKPPKDSASMIDKKGRNRDKSKRKGKD</sequence>
<evidence type="ECO:0000256" key="1">
    <source>
        <dbReference type="SAM" id="MobiDB-lite"/>
    </source>
</evidence>
<feature type="compositionally biased region" description="Basic residues" evidence="1">
    <location>
        <begin position="103"/>
        <end position="117"/>
    </location>
</feature>
<feature type="compositionally biased region" description="Basic and acidic residues" evidence="1">
    <location>
        <begin position="84"/>
        <end position="102"/>
    </location>
</feature>
<dbReference type="EnsemblProtists" id="EKX52974">
    <property type="protein sequence ID" value="EKX52974"/>
    <property type="gene ID" value="GUITHDRAFT_161127"/>
</dbReference>
<evidence type="ECO:0000256" key="2">
    <source>
        <dbReference type="SAM" id="SignalP"/>
    </source>
</evidence>
<evidence type="ECO:0000313" key="4">
    <source>
        <dbReference type="EnsemblProtists" id="EKX52974"/>
    </source>
</evidence>
<reference evidence="3 5" key="1">
    <citation type="journal article" date="2012" name="Nature">
        <title>Algal genomes reveal evolutionary mosaicism and the fate of nucleomorphs.</title>
        <authorList>
            <consortium name="DOE Joint Genome Institute"/>
            <person name="Curtis B.A."/>
            <person name="Tanifuji G."/>
            <person name="Burki F."/>
            <person name="Gruber A."/>
            <person name="Irimia M."/>
            <person name="Maruyama S."/>
            <person name="Arias M.C."/>
            <person name="Ball S.G."/>
            <person name="Gile G.H."/>
            <person name="Hirakawa Y."/>
            <person name="Hopkins J.F."/>
            <person name="Kuo A."/>
            <person name="Rensing S.A."/>
            <person name="Schmutz J."/>
            <person name="Symeonidi A."/>
            <person name="Elias M."/>
            <person name="Eveleigh R.J."/>
            <person name="Herman E.K."/>
            <person name="Klute M.J."/>
            <person name="Nakayama T."/>
            <person name="Obornik M."/>
            <person name="Reyes-Prieto A."/>
            <person name="Armbrust E.V."/>
            <person name="Aves S.J."/>
            <person name="Beiko R.G."/>
            <person name="Coutinho P."/>
            <person name="Dacks J.B."/>
            <person name="Durnford D.G."/>
            <person name="Fast N.M."/>
            <person name="Green B.R."/>
            <person name="Grisdale C.J."/>
            <person name="Hempel F."/>
            <person name="Henrissat B."/>
            <person name="Hoppner M.P."/>
            <person name="Ishida K."/>
            <person name="Kim E."/>
            <person name="Koreny L."/>
            <person name="Kroth P.G."/>
            <person name="Liu Y."/>
            <person name="Malik S.B."/>
            <person name="Maier U.G."/>
            <person name="McRose D."/>
            <person name="Mock T."/>
            <person name="Neilson J.A."/>
            <person name="Onodera N.T."/>
            <person name="Poole A.M."/>
            <person name="Pritham E.J."/>
            <person name="Richards T.A."/>
            <person name="Rocap G."/>
            <person name="Roy S.W."/>
            <person name="Sarai C."/>
            <person name="Schaack S."/>
            <person name="Shirato S."/>
            <person name="Slamovits C.H."/>
            <person name="Spencer D.F."/>
            <person name="Suzuki S."/>
            <person name="Worden A.Z."/>
            <person name="Zauner S."/>
            <person name="Barry K."/>
            <person name="Bell C."/>
            <person name="Bharti A.K."/>
            <person name="Crow J.A."/>
            <person name="Grimwood J."/>
            <person name="Kramer R."/>
            <person name="Lindquist E."/>
            <person name="Lucas S."/>
            <person name="Salamov A."/>
            <person name="McFadden G.I."/>
            <person name="Lane C.E."/>
            <person name="Keeling P.J."/>
            <person name="Gray M.W."/>
            <person name="Grigoriev I.V."/>
            <person name="Archibald J.M."/>
        </authorList>
    </citation>
    <scope>NUCLEOTIDE SEQUENCE</scope>
    <source>
        <strain evidence="3 5">CCMP2712</strain>
    </source>
</reference>
<dbReference type="EMBL" id="JH992971">
    <property type="protein sequence ID" value="EKX52974.1"/>
    <property type="molecule type" value="Genomic_DNA"/>
</dbReference>
<feature type="compositionally biased region" description="Basic and acidic residues" evidence="1">
    <location>
        <begin position="66"/>
        <end position="77"/>
    </location>
</feature>
<dbReference type="RefSeq" id="XP_005839954.1">
    <property type="nucleotide sequence ID" value="XM_005839897.1"/>
</dbReference>
<gene>
    <name evidence="3" type="ORF">GUITHDRAFT_161127</name>
</gene>
<accession>L1JXB0</accession>
<proteinExistence type="predicted"/>
<keyword evidence="5" id="KW-1185">Reference proteome</keyword>
<feature type="signal peptide" evidence="2">
    <location>
        <begin position="1"/>
        <end position="23"/>
    </location>
</feature>
<keyword evidence="2" id="KW-0732">Signal</keyword>
<feature type="compositionally biased region" description="Basic residues" evidence="1">
    <location>
        <begin position="269"/>
        <end position="281"/>
    </location>
</feature>
<dbReference type="PaxDb" id="55529-EKX52974"/>
<feature type="compositionally biased region" description="Polar residues" evidence="1">
    <location>
        <begin position="163"/>
        <end position="172"/>
    </location>
</feature>
<protein>
    <submittedName>
        <fullName evidence="3 4">Uncharacterized protein</fullName>
    </submittedName>
</protein>
<evidence type="ECO:0000313" key="5">
    <source>
        <dbReference type="Proteomes" id="UP000011087"/>
    </source>
</evidence>
<dbReference type="AlphaFoldDB" id="L1JXB0"/>
<dbReference type="GeneID" id="17309802"/>
<dbReference type="KEGG" id="gtt:GUITHDRAFT_161127"/>
<dbReference type="HOGENOM" id="CLU_991925_0_0_1"/>
<name>L1JXB0_GUITC</name>
<feature type="compositionally biased region" description="Polar residues" evidence="1">
    <location>
        <begin position="141"/>
        <end position="154"/>
    </location>
</feature>
<dbReference type="Proteomes" id="UP000011087">
    <property type="component" value="Unassembled WGS sequence"/>
</dbReference>